<keyword evidence="2" id="KW-1185">Reference proteome</keyword>
<dbReference type="STRING" id="931626.Awo_c27470"/>
<dbReference type="AlphaFoldDB" id="H6LG22"/>
<dbReference type="EMBL" id="CP002987">
    <property type="protein sequence ID" value="AFA49498.1"/>
    <property type="molecule type" value="Genomic_DNA"/>
</dbReference>
<accession>H6LG22</accession>
<proteinExistence type="predicted"/>
<dbReference type="KEGG" id="awo:Awo_c27470"/>
<evidence type="ECO:0000313" key="1">
    <source>
        <dbReference type="EMBL" id="AFA49498.1"/>
    </source>
</evidence>
<name>H6LG22_ACEWD</name>
<dbReference type="Proteomes" id="UP000007177">
    <property type="component" value="Chromosome"/>
</dbReference>
<evidence type="ECO:0000313" key="2">
    <source>
        <dbReference type="Proteomes" id="UP000007177"/>
    </source>
</evidence>
<protein>
    <submittedName>
        <fullName evidence="1">Uncharacterized protein</fullName>
    </submittedName>
</protein>
<sequence length="46" mass="5029">MHQSGHGFSLSDSAANKRLIIVGTAAGYFVDSLLTDHRDQLVKKDK</sequence>
<reference evidence="1 2" key="2">
    <citation type="journal article" date="2012" name="PLoS ONE">
        <title>An ancient pathway combining carbon dioxide fixation with the generation and utilization of a sodium ion gradient for ATP synthesis.</title>
        <authorList>
            <person name="Poehlein A."/>
            <person name="Schmidt S."/>
            <person name="Kaster A.K."/>
            <person name="Goenrich M."/>
            <person name="Vollmers J."/>
            <person name="Thurmer A."/>
            <person name="Bertsch J."/>
            <person name="Schuchmann K."/>
            <person name="Voigt B."/>
            <person name="Hecker M."/>
            <person name="Daniel R."/>
            <person name="Thauer R.K."/>
            <person name="Gottschalk G."/>
            <person name="Muller V."/>
        </authorList>
    </citation>
    <scope>NUCLEOTIDE SEQUENCE [LARGE SCALE GENOMIC DNA]</scope>
    <source>
        <strain evidence="2">ATCC 29683 / DSM 1030 / JCM 2381 / KCTC 1655 / WB1</strain>
    </source>
</reference>
<dbReference type="HOGENOM" id="CLU_3178880_0_0_9"/>
<reference evidence="2" key="1">
    <citation type="submission" date="2011-07" db="EMBL/GenBank/DDBJ databases">
        <title>Complete genome sequence of Acetobacterium woodii.</title>
        <authorList>
            <person name="Poehlein A."/>
            <person name="Schmidt S."/>
            <person name="Kaster A.-K."/>
            <person name="Goenrich M."/>
            <person name="Vollmers J."/>
            <person name="Thuermer A."/>
            <person name="Gottschalk G."/>
            <person name="Thauer R.K."/>
            <person name="Daniel R."/>
            <person name="Mueller V."/>
        </authorList>
    </citation>
    <scope>NUCLEOTIDE SEQUENCE [LARGE SCALE GENOMIC DNA]</scope>
    <source>
        <strain evidence="2">ATCC 29683 / DSM 1030 / JCM 2381 / KCTC 1655 / WB1</strain>
    </source>
</reference>
<gene>
    <name evidence="1" type="ordered locus">Awo_c27470</name>
</gene>
<organism evidence="1 2">
    <name type="scientific">Acetobacterium woodii (strain ATCC 29683 / DSM 1030 / JCM 2381 / KCTC 1655 / WB1)</name>
    <dbReference type="NCBI Taxonomy" id="931626"/>
    <lineage>
        <taxon>Bacteria</taxon>
        <taxon>Bacillati</taxon>
        <taxon>Bacillota</taxon>
        <taxon>Clostridia</taxon>
        <taxon>Eubacteriales</taxon>
        <taxon>Eubacteriaceae</taxon>
        <taxon>Acetobacterium</taxon>
    </lineage>
</organism>